<accession>A0A2A2JK63</accession>
<gene>
    <name evidence="5" type="ORF">WR25_07489</name>
</gene>
<dbReference type="PANTHER" id="PTHR12186">
    <property type="entry name" value="SIKE FAMILY MEMBER"/>
    <property type="match status" value="1"/>
</dbReference>
<reference evidence="5 6" key="1">
    <citation type="journal article" date="2017" name="Curr. Biol.">
        <title>Genome architecture and evolution of a unichromosomal asexual nematode.</title>
        <authorList>
            <person name="Fradin H."/>
            <person name="Zegar C."/>
            <person name="Gutwein M."/>
            <person name="Lucas J."/>
            <person name="Kovtun M."/>
            <person name="Corcoran D."/>
            <person name="Baugh L.R."/>
            <person name="Kiontke K."/>
            <person name="Gunsalus K."/>
            <person name="Fitch D.H."/>
            <person name="Piano F."/>
        </authorList>
    </citation>
    <scope>NUCLEOTIDE SEQUENCE [LARGE SCALE GENOMIC DNA]</scope>
    <source>
        <strain evidence="5">PF1309</strain>
    </source>
</reference>
<evidence type="ECO:0000256" key="4">
    <source>
        <dbReference type="SAM" id="MobiDB-lite"/>
    </source>
</evidence>
<comment type="caution">
    <text evidence="5">The sequence shown here is derived from an EMBL/GenBank/DDBJ whole genome shotgun (WGS) entry which is preliminary data.</text>
</comment>
<feature type="region of interest" description="Disordered" evidence="4">
    <location>
        <begin position="204"/>
        <end position="247"/>
    </location>
</feature>
<dbReference type="Proteomes" id="UP000218231">
    <property type="component" value="Unassembled WGS sequence"/>
</dbReference>
<protein>
    <recommendedName>
        <fullName evidence="7">FGFR1 oncogene partner 2 homolog</fullName>
    </recommendedName>
</protein>
<evidence type="ECO:0000256" key="1">
    <source>
        <dbReference type="ARBA" id="ARBA00005537"/>
    </source>
</evidence>
<evidence type="ECO:0008006" key="7">
    <source>
        <dbReference type="Google" id="ProtNLM"/>
    </source>
</evidence>
<dbReference type="PANTHER" id="PTHR12186:SF2">
    <property type="entry name" value="FGFR1 ONCOGENE PARTNER 2 HOMOLOG"/>
    <property type="match status" value="1"/>
</dbReference>
<comment type="similarity">
    <text evidence="1">Belongs to the SIKE family.</text>
</comment>
<dbReference type="EMBL" id="LIAE01010386">
    <property type="protein sequence ID" value="PAV62083.1"/>
    <property type="molecule type" value="Genomic_DNA"/>
</dbReference>
<keyword evidence="6" id="KW-1185">Reference proteome</keyword>
<dbReference type="InterPro" id="IPR008555">
    <property type="entry name" value="SIKE"/>
</dbReference>
<evidence type="ECO:0000313" key="6">
    <source>
        <dbReference type="Proteomes" id="UP000218231"/>
    </source>
</evidence>
<evidence type="ECO:0000313" key="5">
    <source>
        <dbReference type="EMBL" id="PAV62083.1"/>
    </source>
</evidence>
<sequence length="247" mass="28319">MSVERQGLIRDAHSLMMVSGQSDDRIHALLRRAKDIEEKLTCIRDYHKITESLSAFSVNGARRSAILDELQQENKQIIEYQRENMTLKEALEECVNTLDLIMQRHRQIVTKLNRFRLAEKELQKVISPLICSEVKQNISLFRDFATDVMLAVETSENCVNECKRKEAELITENRILRELVCITAITDPSIIRRTRIALSQLKPEELSSKSELENPTSENDDTGEDSDASDDELNKSVIFKNTNEPIA</sequence>
<dbReference type="AlphaFoldDB" id="A0A2A2JK63"/>
<keyword evidence="2 3" id="KW-0175">Coiled coil</keyword>
<organism evidence="5 6">
    <name type="scientific">Diploscapter pachys</name>
    <dbReference type="NCBI Taxonomy" id="2018661"/>
    <lineage>
        <taxon>Eukaryota</taxon>
        <taxon>Metazoa</taxon>
        <taxon>Ecdysozoa</taxon>
        <taxon>Nematoda</taxon>
        <taxon>Chromadorea</taxon>
        <taxon>Rhabditida</taxon>
        <taxon>Rhabditina</taxon>
        <taxon>Rhabditomorpha</taxon>
        <taxon>Rhabditoidea</taxon>
        <taxon>Rhabditidae</taxon>
        <taxon>Diploscapter</taxon>
    </lineage>
</organism>
<proteinExistence type="inferred from homology"/>
<feature type="compositionally biased region" description="Acidic residues" evidence="4">
    <location>
        <begin position="218"/>
        <end position="231"/>
    </location>
</feature>
<dbReference type="OrthoDB" id="21214at2759"/>
<dbReference type="STRING" id="2018661.A0A2A2JK63"/>
<evidence type="ECO:0000256" key="3">
    <source>
        <dbReference type="SAM" id="Coils"/>
    </source>
</evidence>
<dbReference type="Pfam" id="PF05769">
    <property type="entry name" value="SIKE"/>
    <property type="match status" value="1"/>
</dbReference>
<evidence type="ECO:0000256" key="2">
    <source>
        <dbReference type="ARBA" id="ARBA00023054"/>
    </source>
</evidence>
<name>A0A2A2JK63_9BILA</name>
<feature type="coiled-coil region" evidence="3">
    <location>
        <begin position="63"/>
        <end position="97"/>
    </location>
</feature>